<feature type="binding site" evidence="7">
    <location>
        <begin position="281"/>
        <end position="284"/>
    </location>
    <ligand>
        <name>GTP</name>
        <dbReference type="ChEBI" id="CHEBI:37565"/>
    </ligand>
</feature>
<dbReference type="HAMAP" id="MF_01454">
    <property type="entry name" value="GTPase_Obg"/>
    <property type="match status" value="1"/>
</dbReference>
<dbReference type="NCBIfam" id="NF008956">
    <property type="entry name" value="PRK12299.1"/>
    <property type="match status" value="1"/>
</dbReference>
<reference evidence="11 12" key="1">
    <citation type="journal article" date="2016" name="Nat. Commun.">
        <title>Thousands of microbial genomes shed light on interconnected biogeochemical processes in an aquifer system.</title>
        <authorList>
            <person name="Anantharaman K."/>
            <person name="Brown C.T."/>
            <person name="Hug L.A."/>
            <person name="Sharon I."/>
            <person name="Castelle C.J."/>
            <person name="Probst A.J."/>
            <person name="Thomas B.C."/>
            <person name="Singh A."/>
            <person name="Wilkins M.J."/>
            <person name="Karaoz U."/>
            <person name="Brodie E.L."/>
            <person name="Williams K.H."/>
            <person name="Hubbard S.S."/>
            <person name="Banfield J.F."/>
        </authorList>
    </citation>
    <scope>NUCLEOTIDE SEQUENCE [LARGE SCALE GENOMIC DNA]</scope>
</reference>
<comment type="caution">
    <text evidence="11">The sequence shown here is derived from an EMBL/GenBank/DDBJ whole genome shotgun (WGS) entry which is preliminary data.</text>
</comment>
<feature type="binding site" evidence="7">
    <location>
        <begin position="214"/>
        <end position="217"/>
    </location>
    <ligand>
        <name>GTP</name>
        <dbReference type="ChEBI" id="CHEBI:37565"/>
    </ligand>
</feature>
<dbReference type="PANTHER" id="PTHR11702:SF31">
    <property type="entry name" value="MITOCHONDRIAL RIBOSOME-ASSOCIATED GTPASE 2"/>
    <property type="match status" value="1"/>
</dbReference>
<accession>A0A1F8F7A5</accession>
<keyword evidence="3 7" id="KW-0547">Nucleotide-binding</keyword>
<evidence type="ECO:0000256" key="1">
    <source>
        <dbReference type="ARBA" id="ARBA00007699"/>
    </source>
</evidence>
<dbReference type="FunFam" id="2.70.210.12:FF:000001">
    <property type="entry name" value="GTPase Obg"/>
    <property type="match status" value="1"/>
</dbReference>
<feature type="domain" description="OBG-type G" evidence="9">
    <location>
        <begin position="166"/>
        <end position="334"/>
    </location>
</feature>
<feature type="region of interest" description="Disordered" evidence="8">
    <location>
        <begin position="133"/>
        <end position="153"/>
    </location>
</feature>
<dbReference type="InterPro" id="IPR006074">
    <property type="entry name" value="GTP1-OBG_CS"/>
</dbReference>
<protein>
    <recommendedName>
        <fullName evidence="7">GTPase Obg</fullName>
        <ecNumber evidence="7">3.6.5.-</ecNumber>
    </recommendedName>
    <alternativeName>
        <fullName evidence="7">GTP-binding protein Obg</fullName>
    </alternativeName>
</protein>
<evidence type="ECO:0000256" key="8">
    <source>
        <dbReference type="SAM" id="MobiDB-lite"/>
    </source>
</evidence>
<dbReference type="InterPro" id="IPR014100">
    <property type="entry name" value="GTP-bd_Obg/CgtA"/>
</dbReference>
<dbReference type="SUPFAM" id="SSF52540">
    <property type="entry name" value="P-loop containing nucleoside triphosphate hydrolases"/>
    <property type="match status" value="1"/>
</dbReference>
<proteinExistence type="inferred from homology"/>
<evidence type="ECO:0000259" key="10">
    <source>
        <dbReference type="PROSITE" id="PS51883"/>
    </source>
</evidence>
<dbReference type="SUPFAM" id="SSF82051">
    <property type="entry name" value="Obg GTP-binding protein N-terminal domain"/>
    <property type="match status" value="1"/>
</dbReference>
<feature type="binding site" evidence="7">
    <location>
        <begin position="197"/>
        <end position="201"/>
    </location>
    <ligand>
        <name>GTP</name>
        <dbReference type="ChEBI" id="CHEBI:37565"/>
    </ligand>
</feature>
<dbReference type="GO" id="GO:0042254">
    <property type="term" value="P:ribosome biogenesis"/>
    <property type="evidence" value="ECO:0007669"/>
    <property type="project" value="UniProtKB-UniRule"/>
</dbReference>
<keyword evidence="7" id="KW-0479">Metal-binding</keyword>
<dbReference type="InterPro" id="IPR006169">
    <property type="entry name" value="GTP1_OBG_dom"/>
</dbReference>
<dbReference type="GO" id="GO:0005525">
    <property type="term" value="F:GTP binding"/>
    <property type="evidence" value="ECO:0007669"/>
    <property type="project" value="UniProtKB-UniRule"/>
</dbReference>
<evidence type="ECO:0000256" key="2">
    <source>
        <dbReference type="ARBA" id="ARBA00022490"/>
    </source>
</evidence>
<dbReference type="InterPro" id="IPR006073">
    <property type="entry name" value="GTP-bd"/>
</dbReference>
<dbReference type="PRINTS" id="PR00326">
    <property type="entry name" value="GTP1OBG"/>
</dbReference>
<feature type="binding site" evidence="7">
    <location>
        <begin position="309"/>
        <end position="311"/>
    </location>
    <ligand>
        <name>GTP</name>
        <dbReference type="ChEBI" id="CHEBI:37565"/>
    </ligand>
</feature>
<feature type="binding site" evidence="7">
    <location>
        <position position="199"/>
    </location>
    <ligand>
        <name>Mg(2+)</name>
        <dbReference type="ChEBI" id="CHEBI:18420"/>
    </ligand>
</feature>
<dbReference type="Pfam" id="PF01926">
    <property type="entry name" value="MMR_HSR1"/>
    <property type="match status" value="1"/>
</dbReference>
<dbReference type="Proteomes" id="UP000177167">
    <property type="component" value="Unassembled WGS sequence"/>
</dbReference>
<organism evidence="11 12">
    <name type="scientific">Candidatus Yanofskybacteria bacterium RIFCSPHIGHO2_02_FULL_41_11</name>
    <dbReference type="NCBI Taxonomy" id="1802675"/>
    <lineage>
        <taxon>Bacteria</taxon>
        <taxon>Candidatus Yanofskyibacteriota</taxon>
    </lineage>
</organism>
<comment type="similarity">
    <text evidence="1 7">Belongs to the TRAFAC class OBG-HflX-like GTPase superfamily. OBG GTPase family.</text>
</comment>
<dbReference type="AlphaFoldDB" id="A0A1F8F7A5"/>
<feature type="compositionally biased region" description="Low complexity" evidence="8">
    <location>
        <begin position="138"/>
        <end position="149"/>
    </location>
</feature>
<feature type="binding site" evidence="7">
    <location>
        <position position="179"/>
    </location>
    <ligand>
        <name>Mg(2+)</name>
        <dbReference type="ChEBI" id="CHEBI:18420"/>
    </ligand>
</feature>
<keyword evidence="5 7" id="KW-0460">Magnesium</keyword>
<dbReference type="EC" id="3.6.5.-" evidence="7"/>
<dbReference type="PANTHER" id="PTHR11702">
    <property type="entry name" value="DEVELOPMENTALLY REGULATED GTP-BINDING PROTEIN-RELATED"/>
    <property type="match status" value="1"/>
</dbReference>
<dbReference type="PROSITE" id="PS51883">
    <property type="entry name" value="OBG"/>
    <property type="match status" value="1"/>
</dbReference>
<evidence type="ECO:0000259" key="9">
    <source>
        <dbReference type="PROSITE" id="PS51710"/>
    </source>
</evidence>
<dbReference type="InterPro" id="IPR027417">
    <property type="entry name" value="P-loop_NTPase"/>
</dbReference>
<comment type="cofactor">
    <cofactor evidence="7">
        <name>Mg(2+)</name>
        <dbReference type="ChEBI" id="CHEBI:18420"/>
    </cofactor>
</comment>
<evidence type="ECO:0000256" key="3">
    <source>
        <dbReference type="ARBA" id="ARBA00022741"/>
    </source>
</evidence>
<dbReference type="CDD" id="cd01898">
    <property type="entry name" value="Obg"/>
    <property type="match status" value="1"/>
</dbReference>
<feature type="binding site" evidence="7">
    <location>
        <begin position="172"/>
        <end position="179"/>
    </location>
    <ligand>
        <name>GTP</name>
        <dbReference type="ChEBI" id="CHEBI:37565"/>
    </ligand>
</feature>
<evidence type="ECO:0000256" key="6">
    <source>
        <dbReference type="ARBA" id="ARBA00023134"/>
    </source>
</evidence>
<evidence type="ECO:0000313" key="11">
    <source>
        <dbReference type="EMBL" id="OGN09023.1"/>
    </source>
</evidence>
<feature type="domain" description="Obg" evidence="10">
    <location>
        <begin position="1"/>
        <end position="165"/>
    </location>
</feature>
<keyword evidence="4 7" id="KW-0378">Hydrolase</keyword>
<dbReference type="GO" id="GO:0003924">
    <property type="term" value="F:GTPase activity"/>
    <property type="evidence" value="ECO:0007669"/>
    <property type="project" value="UniProtKB-UniRule"/>
</dbReference>
<dbReference type="GO" id="GO:0000287">
    <property type="term" value="F:magnesium ion binding"/>
    <property type="evidence" value="ECO:0007669"/>
    <property type="project" value="InterPro"/>
</dbReference>
<gene>
    <name evidence="7" type="primary">obg</name>
    <name evidence="11" type="ORF">A3J46_00160</name>
</gene>
<dbReference type="Gene3D" id="3.40.50.300">
    <property type="entry name" value="P-loop containing nucleotide triphosphate hydrolases"/>
    <property type="match status" value="1"/>
</dbReference>
<comment type="function">
    <text evidence="7">An essential GTPase which binds GTP, GDP and possibly (p)ppGpp with moderate affinity, with high nucleotide exchange rates and a fairly low GTP hydrolysis rate. Plays a role in control of the cell cycle, stress response, ribosome biogenesis and in those bacteria that undergo differentiation, in morphogenesis control.</text>
</comment>
<dbReference type="InterPro" id="IPR045086">
    <property type="entry name" value="OBG_GTPase"/>
</dbReference>
<name>A0A1F8F7A5_9BACT</name>
<keyword evidence="2 7" id="KW-0963">Cytoplasm</keyword>
<evidence type="ECO:0000256" key="4">
    <source>
        <dbReference type="ARBA" id="ARBA00022801"/>
    </source>
</evidence>
<dbReference type="EMBL" id="MGJP01000046">
    <property type="protein sequence ID" value="OGN09023.1"/>
    <property type="molecule type" value="Genomic_DNA"/>
</dbReference>
<dbReference type="NCBIfam" id="TIGR02729">
    <property type="entry name" value="Obg_CgtA"/>
    <property type="match status" value="1"/>
</dbReference>
<dbReference type="PROSITE" id="PS00905">
    <property type="entry name" value="GTP1_OBG"/>
    <property type="match status" value="1"/>
</dbReference>
<dbReference type="PROSITE" id="PS51710">
    <property type="entry name" value="G_OBG"/>
    <property type="match status" value="1"/>
</dbReference>
<evidence type="ECO:0000256" key="7">
    <source>
        <dbReference type="HAMAP-Rule" id="MF_01454"/>
    </source>
</evidence>
<dbReference type="InterPro" id="IPR036726">
    <property type="entry name" value="GTP1_OBG_dom_sf"/>
</dbReference>
<sequence>MLIDDIEIRVEAGRGGDGAVAFNKNLMSLGPTGASGGQGGSVYLEGVSDIGALTRLRHTKVFKARDGGTGGRQYNDGKDGEDLTIQVPIGTVIHFADSPAHDEPVSSGRGELEITQIGQRIIIAKGGRGGKGNFHFRSSTNTSPQQSQPGKPGEQFSIRLELKLIADVGLVGLPNAGKSSLLNELTKAKSKVANYAFTTLEPNLGAYYDLIIADIPGIIEGAAEGKGLGIKFLKHIERTKILFHLISSESENPAADYEIIKKELFRYSPGLAKKEERLFVSKSDMVSTDKIQEILSVLKKKNPDVSAVSIHDADSLERVKEILNKIGREKIAPR</sequence>
<comment type="subcellular location">
    <subcellularLocation>
        <location evidence="7">Cytoplasm</location>
    </subcellularLocation>
</comment>
<evidence type="ECO:0000313" key="12">
    <source>
        <dbReference type="Proteomes" id="UP000177167"/>
    </source>
</evidence>
<evidence type="ECO:0000256" key="5">
    <source>
        <dbReference type="ARBA" id="ARBA00022842"/>
    </source>
</evidence>
<dbReference type="InterPro" id="IPR031167">
    <property type="entry name" value="G_OBG"/>
</dbReference>
<comment type="subunit">
    <text evidence="7">Monomer.</text>
</comment>
<keyword evidence="6 7" id="KW-0342">GTP-binding</keyword>
<dbReference type="PIRSF" id="PIRSF002401">
    <property type="entry name" value="GTP_bd_Obg/CgtA"/>
    <property type="match status" value="1"/>
</dbReference>
<dbReference type="Gene3D" id="2.70.210.12">
    <property type="entry name" value="GTP1/OBG domain"/>
    <property type="match status" value="1"/>
</dbReference>
<dbReference type="GO" id="GO:0005737">
    <property type="term" value="C:cytoplasm"/>
    <property type="evidence" value="ECO:0007669"/>
    <property type="project" value="UniProtKB-SubCell"/>
</dbReference>
<dbReference type="Pfam" id="PF01018">
    <property type="entry name" value="GTP1_OBG"/>
    <property type="match status" value="1"/>
</dbReference>